<gene>
    <name evidence="1" type="ORF">EZS28_011328</name>
</gene>
<reference evidence="1 2" key="1">
    <citation type="submission" date="2019-03" db="EMBL/GenBank/DDBJ databases">
        <title>Single cell metagenomics reveals metabolic interactions within the superorganism composed of flagellate Streblomastix strix and complex community of Bacteroidetes bacteria on its surface.</title>
        <authorList>
            <person name="Treitli S.C."/>
            <person name="Kolisko M."/>
            <person name="Husnik F."/>
            <person name="Keeling P."/>
            <person name="Hampl V."/>
        </authorList>
    </citation>
    <scope>NUCLEOTIDE SEQUENCE [LARGE SCALE GENOMIC DNA]</scope>
    <source>
        <strain evidence="1">ST1C</strain>
    </source>
</reference>
<dbReference type="Proteomes" id="UP000324800">
    <property type="component" value="Unassembled WGS sequence"/>
</dbReference>
<protein>
    <submittedName>
        <fullName evidence="1">Uncharacterized protein</fullName>
    </submittedName>
</protein>
<accession>A0A5J4WFF2</accession>
<proteinExistence type="predicted"/>
<sequence>MWLDSPVARQETKNQQELHIEPQNSQMKEKSDEIGGRLMSIREAWTAIRAERQMMMGIMPLQINKNSKRILKNISYPTQSGGNIFQSYHRAPFTPTISGILSRGSFICLYRLVIWAQVFLRCLNQNPLDGVGSYQKQSNFYNTSIFRRYLNNKSKSI</sequence>
<dbReference type="AlphaFoldDB" id="A0A5J4WFF2"/>
<organism evidence="1 2">
    <name type="scientific">Streblomastix strix</name>
    <dbReference type="NCBI Taxonomy" id="222440"/>
    <lineage>
        <taxon>Eukaryota</taxon>
        <taxon>Metamonada</taxon>
        <taxon>Preaxostyla</taxon>
        <taxon>Oxymonadida</taxon>
        <taxon>Streblomastigidae</taxon>
        <taxon>Streblomastix</taxon>
    </lineage>
</organism>
<evidence type="ECO:0000313" key="2">
    <source>
        <dbReference type="Proteomes" id="UP000324800"/>
    </source>
</evidence>
<dbReference type="EMBL" id="SNRW01002326">
    <property type="protein sequence ID" value="KAA6393145.1"/>
    <property type="molecule type" value="Genomic_DNA"/>
</dbReference>
<evidence type="ECO:0000313" key="1">
    <source>
        <dbReference type="EMBL" id="KAA6393145.1"/>
    </source>
</evidence>
<name>A0A5J4WFF2_9EUKA</name>
<comment type="caution">
    <text evidence="1">The sequence shown here is derived from an EMBL/GenBank/DDBJ whole genome shotgun (WGS) entry which is preliminary data.</text>
</comment>